<protein>
    <submittedName>
        <fullName evidence="2">Uncharacterized protein</fullName>
    </submittedName>
</protein>
<proteinExistence type="predicted"/>
<organism evidence="2">
    <name type="scientific">Rhizophora mucronata</name>
    <name type="common">Asiatic mangrove</name>
    <dbReference type="NCBI Taxonomy" id="61149"/>
    <lineage>
        <taxon>Eukaryota</taxon>
        <taxon>Viridiplantae</taxon>
        <taxon>Streptophyta</taxon>
        <taxon>Embryophyta</taxon>
        <taxon>Tracheophyta</taxon>
        <taxon>Spermatophyta</taxon>
        <taxon>Magnoliopsida</taxon>
        <taxon>eudicotyledons</taxon>
        <taxon>Gunneridae</taxon>
        <taxon>Pentapetalae</taxon>
        <taxon>rosids</taxon>
        <taxon>fabids</taxon>
        <taxon>Malpighiales</taxon>
        <taxon>Rhizophoraceae</taxon>
        <taxon>Rhizophora</taxon>
    </lineage>
</organism>
<name>A0A2P2PFA2_RHIMU</name>
<dbReference type="AlphaFoldDB" id="A0A2P2PFA2"/>
<feature type="region of interest" description="Disordered" evidence="1">
    <location>
        <begin position="1"/>
        <end position="38"/>
    </location>
</feature>
<reference evidence="2" key="1">
    <citation type="submission" date="2018-02" db="EMBL/GenBank/DDBJ databases">
        <title>Rhizophora mucronata_Transcriptome.</title>
        <authorList>
            <person name="Meera S.P."/>
            <person name="Sreeshan A."/>
            <person name="Augustine A."/>
        </authorList>
    </citation>
    <scope>NUCLEOTIDE SEQUENCE</scope>
    <source>
        <tissue evidence="2">Leaf</tissue>
    </source>
</reference>
<evidence type="ECO:0000313" key="2">
    <source>
        <dbReference type="EMBL" id="MBX53361.1"/>
    </source>
</evidence>
<dbReference type="EMBL" id="GGEC01072877">
    <property type="protein sequence ID" value="MBX53361.1"/>
    <property type="molecule type" value="Transcribed_RNA"/>
</dbReference>
<evidence type="ECO:0000256" key="1">
    <source>
        <dbReference type="SAM" id="MobiDB-lite"/>
    </source>
</evidence>
<sequence>MAIQRKYRQSKSEQPHQTLQSGPPIPLRGPTTHATGLR</sequence>
<accession>A0A2P2PFA2</accession>